<dbReference type="GO" id="GO:0017118">
    <property type="term" value="F:lipoyltransferase activity"/>
    <property type="evidence" value="ECO:0007669"/>
    <property type="project" value="TreeGrafter"/>
</dbReference>
<dbReference type="InterPro" id="IPR004143">
    <property type="entry name" value="BPL_LPL_catalytic"/>
</dbReference>
<dbReference type="NCBIfam" id="TIGR00545">
    <property type="entry name" value="lipoyltrans"/>
    <property type="match status" value="1"/>
</dbReference>
<dbReference type="RefSeq" id="WP_073538819.1">
    <property type="nucleotide sequence ID" value="NZ_CP018335.1"/>
</dbReference>
<name>A0A1L5F845_CLOKL</name>
<organism evidence="9 10">
    <name type="scientific">Clostridium kluyveri</name>
    <dbReference type="NCBI Taxonomy" id="1534"/>
    <lineage>
        <taxon>Bacteria</taxon>
        <taxon>Bacillati</taxon>
        <taxon>Bacillota</taxon>
        <taxon>Clostridia</taxon>
        <taxon>Eubacteriales</taxon>
        <taxon>Clostridiaceae</taxon>
        <taxon>Clostridium</taxon>
    </lineage>
</organism>
<dbReference type="AlphaFoldDB" id="A0A1L5F845"/>
<keyword evidence="6" id="KW-0067">ATP-binding</keyword>
<dbReference type="PANTHER" id="PTHR12561:SF3">
    <property type="entry name" value="LIPOYLTRANSFERASE 1, MITOCHONDRIAL"/>
    <property type="match status" value="1"/>
</dbReference>
<evidence type="ECO:0000256" key="1">
    <source>
        <dbReference type="ARBA" id="ARBA00005085"/>
    </source>
</evidence>
<protein>
    <recommendedName>
        <fullName evidence="3">lipoate--protein ligase</fullName>
        <ecNumber evidence="3">6.3.1.20</ecNumber>
    </recommendedName>
</protein>
<dbReference type="GO" id="GO:0005524">
    <property type="term" value="F:ATP binding"/>
    <property type="evidence" value="ECO:0007669"/>
    <property type="project" value="UniProtKB-KW"/>
</dbReference>
<evidence type="ECO:0000313" key="10">
    <source>
        <dbReference type="Proteomes" id="UP000184604"/>
    </source>
</evidence>
<evidence type="ECO:0000313" key="9">
    <source>
        <dbReference type="EMBL" id="APM39184.1"/>
    </source>
</evidence>
<accession>A0A1L5F845</accession>
<evidence type="ECO:0000256" key="7">
    <source>
        <dbReference type="ARBA" id="ARBA00048037"/>
    </source>
</evidence>
<dbReference type="GO" id="GO:0016979">
    <property type="term" value="F:lipoate-protein ligase activity"/>
    <property type="evidence" value="ECO:0007669"/>
    <property type="project" value="UniProtKB-EC"/>
</dbReference>
<comment type="pathway">
    <text evidence="2">Protein modification; protein lipoylation via exogenous pathway; protein N(6)-(lipoyl)lysine from lipoate: step 1/2.</text>
</comment>
<reference evidence="9 10" key="1">
    <citation type="submission" date="2016-12" db="EMBL/GenBank/DDBJ databases">
        <title>Complete genome sequence of Clostridium kluyveri JZZ isolated from the pit mud of a Chinese flavor liquor-making factory.</title>
        <authorList>
            <person name="Wang Y."/>
        </authorList>
    </citation>
    <scope>NUCLEOTIDE SEQUENCE [LARGE SCALE GENOMIC DNA]</scope>
    <source>
        <strain evidence="9 10">JZZ</strain>
    </source>
</reference>
<dbReference type="SUPFAM" id="SSF82649">
    <property type="entry name" value="SufE/NifU"/>
    <property type="match status" value="1"/>
</dbReference>
<dbReference type="Gene3D" id="3.30.390.50">
    <property type="entry name" value="CO dehydrogenase flavoprotein, C-terminal domain"/>
    <property type="match status" value="1"/>
</dbReference>
<dbReference type="Gene3D" id="3.30.930.10">
    <property type="entry name" value="Bira Bifunctional Protein, Domain 2"/>
    <property type="match status" value="1"/>
</dbReference>
<dbReference type="Proteomes" id="UP000184604">
    <property type="component" value="Chromosome"/>
</dbReference>
<evidence type="ECO:0000256" key="2">
    <source>
        <dbReference type="ARBA" id="ARBA00005124"/>
    </source>
</evidence>
<dbReference type="EC" id="6.3.1.20" evidence="3"/>
<evidence type="ECO:0000256" key="4">
    <source>
        <dbReference type="ARBA" id="ARBA00022598"/>
    </source>
</evidence>
<dbReference type="EMBL" id="CP018335">
    <property type="protein sequence ID" value="APM39184.1"/>
    <property type="molecule type" value="Genomic_DNA"/>
</dbReference>
<evidence type="ECO:0000256" key="6">
    <source>
        <dbReference type="ARBA" id="ARBA00022840"/>
    </source>
</evidence>
<comment type="pathway">
    <text evidence="1">Protein modification; protein lipoylation via exogenous pathway; protein N(6)-(lipoyl)lysine from lipoate: step 2/2.</text>
</comment>
<keyword evidence="5" id="KW-0547">Nucleotide-binding</keyword>
<dbReference type="OrthoDB" id="9788148at2"/>
<keyword evidence="4 9" id="KW-0436">Ligase</keyword>
<dbReference type="InterPro" id="IPR019491">
    <property type="entry name" value="Lipoate_protein_ligase_C"/>
</dbReference>
<dbReference type="PANTHER" id="PTHR12561">
    <property type="entry name" value="LIPOATE-PROTEIN LIGASE"/>
    <property type="match status" value="1"/>
</dbReference>
<gene>
    <name evidence="9" type="ORF">BS101_10725</name>
</gene>
<dbReference type="InterPro" id="IPR004562">
    <property type="entry name" value="LipoylTrfase_LipoateP_Ligase"/>
</dbReference>
<evidence type="ECO:0000256" key="5">
    <source>
        <dbReference type="ARBA" id="ARBA00022741"/>
    </source>
</evidence>
<dbReference type="SUPFAM" id="SSF55681">
    <property type="entry name" value="Class II aaRS and biotin synthetases"/>
    <property type="match status" value="1"/>
</dbReference>
<evidence type="ECO:0000256" key="3">
    <source>
        <dbReference type="ARBA" id="ARBA00012367"/>
    </source>
</evidence>
<feature type="domain" description="BPL/LPL catalytic" evidence="8">
    <location>
        <begin position="30"/>
        <end position="213"/>
    </location>
</feature>
<dbReference type="UniPathway" id="UPA00537">
    <property type="reaction ID" value="UER00594"/>
</dbReference>
<comment type="catalytic activity">
    <reaction evidence="7">
        <text>L-lysyl-[lipoyl-carrier protein] + (R)-lipoate + ATP = N(6)-[(R)-lipoyl]-L-lysyl-[lipoyl-carrier protein] + AMP + diphosphate + H(+)</text>
        <dbReference type="Rhea" id="RHEA:49288"/>
        <dbReference type="Rhea" id="RHEA-COMP:10500"/>
        <dbReference type="Rhea" id="RHEA-COMP:10502"/>
        <dbReference type="ChEBI" id="CHEBI:15378"/>
        <dbReference type="ChEBI" id="CHEBI:29969"/>
        <dbReference type="ChEBI" id="CHEBI:30616"/>
        <dbReference type="ChEBI" id="CHEBI:33019"/>
        <dbReference type="ChEBI" id="CHEBI:83088"/>
        <dbReference type="ChEBI" id="CHEBI:83099"/>
        <dbReference type="ChEBI" id="CHEBI:456215"/>
        <dbReference type="EC" id="6.3.1.20"/>
    </reaction>
</comment>
<dbReference type="PROSITE" id="PS51733">
    <property type="entry name" value="BPL_LPL_CATALYTIC"/>
    <property type="match status" value="1"/>
</dbReference>
<dbReference type="GO" id="GO:0009249">
    <property type="term" value="P:protein lipoylation"/>
    <property type="evidence" value="ECO:0007669"/>
    <property type="project" value="InterPro"/>
</dbReference>
<dbReference type="GO" id="GO:0005737">
    <property type="term" value="C:cytoplasm"/>
    <property type="evidence" value="ECO:0007669"/>
    <property type="project" value="TreeGrafter"/>
</dbReference>
<dbReference type="InterPro" id="IPR045864">
    <property type="entry name" value="aa-tRNA-synth_II/BPL/LPL"/>
</dbReference>
<dbReference type="Pfam" id="PF10437">
    <property type="entry name" value="Lip_prot_lig_C"/>
    <property type="match status" value="1"/>
</dbReference>
<evidence type="ECO:0000259" key="8">
    <source>
        <dbReference type="PROSITE" id="PS51733"/>
    </source>
</evidence>
<proteinExistence type="predicted"/>
<sequence length="330" mass="37937">MVEKLLFIKGKGTYPYENLALEEYLTFHVGDNECILYLWQNCHTVVIGRNQNCWKECKVGELEDDGGYLVRRLSGGGAVYHDLGNLNFTFAVKKDNYNVDMQLQVIIEAVKKLGINAEKTGRNDITVDGRKFSGNAFYKSGDFCYHHGTLLIDVNTEDMSKYLNVSKEKLQSKSVSSVKSRVINLRKLCPSLTTDVMCEKLIESFGEVYGLNPEKISESQIEKEEFEILKEKFESWEWKYGRKIEFQHEMCARFNWGDIQLQFQVQGGKIKSLNAFSDAMDEELILRIPKVLIGCTYEENQLKDILAKNFAKGWEQVVARDIGMLIHDNM</sequence>
<dbReference type="CDD" id="cd16443">
    <property type="entry name" value="LplA"/>
    <property type="match status" value="1"/>
</dbReference>
<dbReference type="Pfam" id="PF21948">
    <property type="entry name" value="LplA-B_cat"/>
    <property type="match status" value="1"/>
</dbReference>